<sequence>MYFSIIAVVLILMNTYFLTQSRDIIFQSKKNFIETQAFFIASNLSTSFPTSLSIDGVFQVMDALDVTGLTHITIVGIDGNALYDNKTGNDKTDPNFFSDSVNQSLAGNDVFSSSFSDGAFSSSAFTPVSKDGGAPIGVVYVHEYDTEQGQILLRLQSTIQNISLVIALLSVIMVGFVTWTIMHRITSILKAIESVREGEYNYRIQVRGNDELALLGDEFNSLTDRLRETEEIRRRFVADASHELKTPLASIRLLSDSILQNEGIDTDTVQEFVSDIGTEAERLSRTTEKLMSLTRLDANIVTARETVDVRSVITSTMRMLNPLAESRGLKLDAKLDGGCFVYSTEDDIYQIVFNLVENAIKYNLPGGSVTVTLTREESEILLTVDDTGIGVPEPDLPYIFDRFYRVDKARSRASGGSGLGLSIVRATVQENNGTITAQRRESGGMRFEVIFPLYVSPQTDA</sequence>
<keyword evidence="9 11" id="KW-1133">Transmembrane helix</keyword>
<keyword evidence="8 14" id="KW-0418">Kinase</keyword>
<dbReference type="InterPro" id="IPR036890">
    <property type="entry name" value="HATPase_C_sf"/>
</dbReference>
<dbReference type="AlphaFoldDB" id="A0A1M5U4J3"/>
<dbReference type="InterPro" id="IPR036097">
    <property type="entry name" value="HisK_dim/P_sf"/>
</dbReference>
<organism evidence="14 15">
    <name type="scientific">Sporobacter termitidis DSM 10068</name>
    <dbReference type="NCBI Taxonomy" id="1123282"/>
    <lineage>
        <taxon>Bacteria</taxon>
        <taxon>Bacillati</taxon>
        <taxon>Bacillota</taxon>
        <taxon>Clostridia</taxon>
        <taxon>Eubacteriales</taxon>
        <taxon>Oscillospiraceae</taxon>
        <taxon>Sporobacter</taxon>
    </lineage>
</organism>
<evidence type="ECO:0000256" key="6">
    <source>
        <dbReference type="ARBA" id="ARBA00022679"/>
    </source>
</evidence>
<dbReference type="SUPFAM" id="SSF55874">
    <property type="entry name" value="ATPase domain of HSP90 chaperone/DNA topoisomerase II/histidine kinase"/>
    <property type="match status" value="1"/>
</dbReference>
<evidence type="ECO:0000256" key="7">
    <source>
        <dbReference type="ARBA" id="ARBA00022692"/>
    </source>
</evidence>
<dbReference type="GO" id="GO:0005886">
    <property type="term" value="C:plasma membrane"/>
    <property type="evidence" value="ECO:0007669"/>
    <property type="project" value="UniProtKB-SubCell"/>
</dbReference>
<keyword evidence="6" id="KW-0808">Transferase</keyword>
<feature type="transmembrane region" description="Helical" evidence="11">
    <location>
        <begin position="162"/>
        <end position="182"/>
    </location>
</feature>
<feature type="domain" description="Histidine kinase" evidence="12">
    <location>
        <begin position="239"/>
        <end position="455"/>
    </location>
</feature>
<evidence type="ECO:0000256" key="5">
    <source>
        <dbReference type="ARBA" id="ARBA00022553"/>
    </source>
</evidence>
<dbReference type="PANTHER" id="PTHR45453">
    <property type="entry name" value="PHOSPHATE REGULON SENSOR PROTEIN PHOR"/>
    <property type="match status" value="1"/>
</dbReference>
<dbReference type="GO" id="GO:0000155">
    <property type="term" value="F:phosphorelay sensor kinase activity"/>
    <property type="evidence" value="ECO:0007669"/>
    <property type="project" value="InterPro"/>
</dbReference>
<reference evidence="14 15" key="1">
    <citation type="submission" date="2016-11" db="EMBL/GenBank/DDBJ databases">
        <authorList>
            <person name="Jaros S."/>
            <person name="Januszkiewicz K."/>
            <person name="Wedrychowicz H."/>
        </authorList>
    </citation>
    <scope>NUCLEOTIDE SEQUENCE [LARGE SCALE GENOMIC DNA]</scope>
    <source>
        <strain evidence="14 15">DSM 10068</strain>
    </source>
</reference>
<keyword evidence="7 11" id="KW-0812">Transmembrane</keyword>
<proteinExistence type="predicted"/>
<dbReference type="GO" id="GO:0004721">
    <property type="term" value="F:phosphoprotein phosphatase activity"/>
    <property type="evidence" value="ECO:0007669"/>
    <property type="project" value="TreeGrafter"/>
</dbReference>
<dbReference type="FunFam" id="3.30.565.10:FF:000006">
    <property type="entry name" value="Sensor histidine kinase WalK"/>
    <property type="match status" value="1"/>
</dbReference>
<dbReference type="SUPFAM" id="SSF158472">
    <property type="entry name" value="HAMP domain-like"/>
    <property type="match status" value="1"/>
</dbReference>
<dbReference type="PRINTS" id="PR00344">
    <property type="entry name" value="BCTRLSENSOR"/>
</dbReference>
<evidence type="ECO:0000256" key="3">
    <source>
        <dbReference type="ARBA" id="ARBA00012438"/>
    </source>
</evidence>
<dbReference type="EMBL" id="FQXV01000001">
    <property type="protein sequence ID" value="SHH58015.1"/>
    <property type="molecule type" value="Genomic_DNA"/>
</dbReference>
<dbReference type="Pfam" id="PF02518">
    <property type="entry name" value="HATPase_c"/>
    <property type="match status" value="1"/>
</dbReference>
<dbReference type="PANTHER" id="PTHR45453:SF1">
    <property type="entry name" value="PHOSPHATE REGULON SENSOR PROTEIN PHOR"/>
    <property type="match status" value="1"/>
</dbReference>
<dbReference type="InterPro" id="IPR005467">
    <property type="entry name" value="His_kinase_dom"/>
</dbReference>
<dbReference type="SMART" id="SM00304">
    <property type="entry name" value="HAMP"/>
    <property type="match status" value="1"/>
</dbReference>
<dbReference type="InterPro" id="IPR003660">
    <property type="entry name" value="HAMP_dom"/>
</dbReference>
<evidence type="ECO:0000256" key="1">
    <source>
        <dbReference type="ARBA" id="ARBA00000085"/>
    </source>
</evidence>
<comment type="catalytic activity">
    <reaction evidence="1">
        <text>ATP + protein L-histidine = ADP + protein N-phospho-L-histidine.</text>
        <dbReference type="EC" id="2.7.13.3"/>
    </reaction>
</comment>
<dbReference type="Gene3D" id="1.10.287.130">
    <property type="match status" value="1"/>
</dbReference>
<dbReference type="Gene3D" id="3.30.565.10">
    <property type="entry name" value="Histidine kinase-like ATPase, C-terminal domain"/>
    <property type="match status" value="1"/>
</dbReference>
<gene>
    <name evidence="14" type="ORF">SAMN02745823_00359</name>
</gene>
<evidence type="ECO:0000256" key="10">
    <source>
        <dbReference type="ARBA" id="ARBA00023012"/>
    </source>
</evidence>
<dbReference type="SUPFAM" id="SSF47384">
    <property type="entry name" value="Homodimeric domain of signal transducing histidine kinase"/>
    <property type="match status" value="1"/>
</dbReference>
<keyword evidence="15" id="KW-1185">Reference proteome</keyword>
<keyword evidence="5" id="KW-0597">Phosphoprotein</keyword>
<dbReference type="InterPro" id="IPR029151">
    <property type="entry name" value="Sensor-like_sf"/>
</dbReference>
<feature type="domain" description="HAMP" evidence="13">
    <location>
        <begin position="179"/>
        <end position="231"/>
    </location>
</feature>
<dbReference type="Pfam" id="PF00512">
    <property type="entry name" value="HisKA"/>
    <property type="match status" value="1"/>
</dbReference>
<dbReference type="STRING" id="1123282.SAMN02745823_00359"/>
<evidence type="ECO:0000313" key="14">
    <source>
        <dbReference type="EMBL" id="SHH58015.1"/>
    </source>
</evidence>
<evidence type="ECO:0000256" key="4">
    <source>
        <dbReference type="ARBA" id="ARBA00022475"/>
    </source>
</evidence>
<dbReference type="InterPro" id="IPR003661">
    <property type="entry name" value="HisK_dim/P_dom"/>
</dbReference>
<dbReference type="Gene3D" id="6.10.340.10">
    <property type="match status" value="1"/>
</dbReference>
<dbReference type="InterPro" id="IPR050351">
    <property type="entry name" value="BphY/WalK/GraS-like"/>
</dbReference>
<evidence type="ECO:0000256" key="2">
    <source>
        <dbReference type="ARBA" id="ARBA00004651"/>
    </source>
</evidence>
<dbReference type="PROSITE" id="PS50885">
    <property type="entry name" value="HAMP"/>
    <property type="match status" value="1"/>
</dbReference>
<dbReference type="Pfam" id="PF00672">
    <property type="entry name" value="HAMP"/>
    <property type="match status" value="1"/>
</dbReference>
<dbReference type="SUPFAM" id="SSF103190">
    <property type="entry name" value="Sensory domain-like"/>
    <property type="match status" value="1"/>
</dbReference>
<keyword evidence="4" id="KW-1003">Cell membrane</keyword>
<dbReference type="CDD" id="cd00082">
    <property type="entry name" value="HisKA"/>
    <property type="match status" value="1"/>
</dbReference>
<evidence type="ECO:0000313" key="15">
    <source>
        <dbReference type="Proteomes" id="UP000183995"/>
    </source>
</evidence>
<evidence type="ECO:0000256" key="11">
    <source>
        <dbReference type="SAM" id="Phobius"/>
    </source>
</evidence>
<dbReference type="CDD" id="cd06225">
    <property type="entry name" value="HAMP"/>
    <property type="match status" value="1"/>
</dbReference>
<evidence type="ECO:0000256" key="9">
    <source>
        <dbReference type="ARBA" id="ARBA00022989"/>
    </source>
</evidence>
<protein>
    <recommendedName>
        <fullName evidence="3">histidine kinase</fullName>
        <ecNumber evidence="3">2.7.13.3</ecNumber>
    </recommendedName>
</protein>
<keyword evidence="11" id="KW-0472">Membrane</keyword>
<dbReference type="InterPro" id="IPR004358">
    <property type="entry name" value="Sig_transdc_His_kin-like_C"/>
</dbReference>
<dbReference type="Proteomes" id="UP000183995">
    <property type="component" value="Unassembled WGS sequence"/>
</dbReference>
<evidence type="ECO:0000259" key="13">
    <source>
        <dbReference type="PROSITE" id="PS50885"/>
    </source>
</evidence>
<dbReference type="SMART" id="SM00388">
    <property type="entry name" value="HisKA"/>
    <property type="match status" value="1"/>
</dbReference>
<keyword evidence="10" id="KW-0902">Two-component regulatory system</keyword>
<name>A0A1M5U4J3_9FIRM</name>
<dbReference type="SMART" id="SM00387">
    <property type="entry name" value="HATPase_c"/>
    <property type="match status" value="1"/>
</dbReference>
<dbReference type="InterPro" id="IPR003594">
    <property type="entry name" value="HATPase_dom"/>
</dbReference>
<dbReference type="GO" id="GO:0016036">
    <property type="term" value="P:cellular response to phosphate starvation"/>
    <property type="evidence" value="ECO:0007669"/>
    <property type="project" value="TreeGrafter"/>
</dbReference>
<accession>A0A1M5U4J3</accession>
<dbReference type="EC" id="2.7.13.3" evidence="3"/>
<dbReference type="PROSITE" id="PS50109">
    <property type="entry name" value="HIS_KIN"/>
    <property type="match status" value="1"/>
</dbReference>
<comment type="subcellular location">
    <subcellularLocation>
        <location evidence="2">Cell membrane</location>
        <topology evidence="2">Multi-pass membrane protein</topology>
    </subcellularLocation>
</comment>
<evidence type="ECO:0000256" key="8">
    <source>
        <dbReference type="ARBA" id="ARBA00022777"/>
    </source>
</evidence>
<evidence type="ECO:0000259" key="12">
    <source>
        <dbReference type="PROSITE" id="PS50109"/>
    </source>
</evidence>